<protein>
    <submittedName>
        <fullName evidence="1">Uncharacterized protein</fullName>
    </submittedName>
</protein>
<comment type="caution">
    <text evidence="1">The sequence shown here is derived from an EMBL/GenBank/DDBJ whole genome shotgun (WGS) entry which is preliminary data.</text>
</comment>
<proteinExistence type="predicted"/>
<dbReference type="EMBL" id="JBHGVX010000005">
    <property type="protein sequence ID" value="KAL1795697.1"/>
    <property type="molecule type" value="Genomic_DNA"/>
</dbReference>
<dbReference type="GeneID" id="96086243"/>
<keyword evidence="2" id="KW-1185">Reference proteome</keyword>
<sequence length="341" mass="39039">MHHPEDQFEELEIITRWLLLHHVQVASASYQGAWTVFQQQILQGGSGIIIAHPDFEYFTAVPGFGEILRKNVRVWSIGLQSGLEYDPALTDSPPVLQYKRIEIFPLGGFIYITEEVFETKPQLALEIVKLFFAKIANLRGCGGPLAPWHEVDDAGLLWRLCVRPELMEYLWQKCEDHAIDLNAGNVDMQSCAKLYSLLAETNYIDQDDPVVPLSAVPDKYPILSERRVIAECEPVDYFNTVTRSKEAANLNMIRYYAGLQVDMRRDYRHFYVVHTEPKAKYVQGWKQEIQTIADVITPEQCIQEFLKESQDSMFDFYERFMTDKESSKGVVKGGGATTRTG</sequence>
<accession>A0ABR3UGT9</accession>
<gene>
    <name evidence="1" type="ORF">ACET3X_005921</name>
</gene>
<evidence type="ECO:0000313" key="2">
    <source>
        <dbReference type="Proteomes" id="UP001578633"/>
    </source>
</evidence>
<dbReference type="Proteomes" id="UP001578633">
    <property type="component" value="Chromosome 5"/>
</dbReference>
<reference evidence="1 2" key="1">
    <citation type="submission" date="2024-09" db="EMBL/GenBank/DDBJ databases">
        <title>T2T genomes of carrot and Alternaria dauci and their utility for understanding host-pathogen interaction during carrot leaf blight disease.</title>
        <authorList>
            <person name="Liu W."/>
            <person name="Xu S."/>
            <person name="Ou C."/>
            <person name="Liu X."/>
            <person name="Zhuang F."/>
            <person name="Deng X.W."/>
        </authorList>
    </citation>
    <scope>NUCLEOTIDE SEQUENCE [LARGE SCALE GENOMIC DNA]</scope>
    <source>
        <strain evidence="1 2">A2016</strain>
    </source>
</reference>
<dbReference type="RefSeq" id="XP_069306281.1">
    <property type="nucleotide sequence ID" value="XM_069452076.1"/>
</dbReference>
<evidence type="ECO:0000313" key="1">
    <source>
        <dbReference type="EMBL" id="KAL1795697.1"/>
    </source>
</evidence>
<name>A0ABR3UGT9_9PLEO</name>
<organism evidence="1 2">
    <name type="scientific">Alternaria dauci</name>
    <dbReference type="NCBI Taxonomy" id="48095"/>
    <lineage>
        <taxon>Eukaryota</taxon>
        <taxon>Fungi</taxon>
        <taxon>Dikarya</taxon>
        <taxon>Ascomycota</taxon>
        <taxon>Pezizomycotina</taxon>
        <taxon>Dothideomycetes</taxon>
        <taxon>Pleosporomycetidae</taxon>
        <taxon>Pleosporales</taxon>
        <taxon>Pleosporineae</taxon>
        <taxon>Pleosporaceae</taxon>
        <taxon>Alternaria</taxon>
        <taxon>Alternaria sect. Porri</taxon>
    </lineage>
</organism>